<dbReference type="InterPro" id="IPR050679">
    <property type="entry name" value="Bact_HTH_transcr_reg"/>
</dbReference>
<dbReference type="GO" id="GO:0003677">
    <property type="term" value="F:DNA binding"/>
    <property type="evidence" value="ECO:0007669"/>
    <property type="project" value="UniProtKB-KW"/>
</dbReference>
<protein>
    <submittedName>
        <fullName evidence="5">Winged helix-turn-helix transcriptional regulator</fullName>
    </submittedName>
</protein>
<dbReference type="PRINTS" id="PR00035">
    <property type="entry name" value="HTHGNTR"/>
</dbReference>
<dbReference type="Gene3D" id="1.10.10.10">
    <property type="entry name" value="Winged helix-like DNA-binding domain superfamily/Winged helix DNA-binding domain"/>
    <property type="match status" value="1"/>
</dbReference>
<accession>A0A6L3VG95</accession>
<gene>
    <name evidence="5" type="ORF">F9B16_40400</name>
</gene>
<dbReference type="Proteomes" id="UP000483004">
    <property type="component" value="Unassembled WGS sequence"/>
</dbReference>
<keyword evidence="6" id="KW-1185">Reference proteome</keyword>
<dbReference type="PANTHER" id="PTHR44846:SF17">
    <property type="entry name" value="GNTR-FAMILY TRANSCRIPTIONAL REGULATOR"/>
    <property type="match status" value="1"/>
</dbReference>
<comment type="caution">
    <text evidence="5">The sequence shown here is derived from an EMBL/GenBank/DDBJ whole genome shotgun (WGS) entry which is preliminary data.</text>
</comment>
<keyword evidence="1" id="KW-0805">Transcription regulation</keyword>
<evidence type="ECO:0000313" key="5">
    <source>
        <dbReference type="EMBL" id="KAB2365750.1"/>
    </source>
</evidence>
<proteinExistence type="predicted"/>
<dbReference type="InterPro" id="IPR036390">
    <property type="entry name" value="WH_DNA-bd_sf"/>
</dbReference>
<dbReference type="Pfam" id="PF00392">
    <property type="entry name" value="GntR"/>
    <property type="match status" value="1"/>
</dbReference>
<dbReference type="AlphaFoldDB" id="A0A6L3VG95"/>
<sequence length="80" mass="8666">MAQINLDGARPLYLQVADDLEAQIADGTIPRGGRVPSATQICDTYDVSRRTANEALRVLRDKGLVHGVVGRGTFVVEQDD</sequence>
<name>A0A6L3VG95_9ACTN</name>
<feature type="domain" description="HTH gntR-type" evidence="4">
    <location>
        <begin position="10"/>
        <end position="78"/>
    </location>
</feature>
<evidence type="ECO:0000313" key="6">
    <source>
        <dbReference type="Proteomes" id="UP000483004"/>
    </source>
</evidence>
<dbReference type="PANTHER" id="PTHR44846">
    <property type="entry name" value="MANNOSYL-D-GLYCERATE TRANSPORT/METABOLISM SYSTEM REPRESSOR MNGR-RELATED"/>
    <property type="match status" value="1"/>
</dbReference>
<dbReference type="CDD" id="cd07377">
    <property type="entry name" value="WHTH_GntR"/>
    <property type="match status" value="1"/>
</dbReference>
<keyword evidence="3" id="KW-0804">Transcription</keyword>
<organism evidence="5 6">
    <name type="scientific">Actinomadura montaniterrae</name>
    <dbReference type="NCBI Taxonomy" id="1803903"/>
    <lineage>
        <taxon>Bacteria</taxon>
        <taxon>Bacillati</taxon>
        <taxon>Actinomycetota</taxon>
        <taxon>Actinomycetes</taxon>
        <taxon>Streptosporangiales</taxon>
        <taxon>Thermomonosporaceae</taxon>
        <taxon>Actinomadura</taxon>
    </lineage>
</organism>
<dbReference type="RefSeq" id="WP_151545550.1">
    <property type="nucleotide sequence ID" value="NZ_WBMR01000203.1"/>
</dbReference>
<evidence type="ECO:0000259" key="4">
    <source>
        <dbReference type="PROSITE" id="PS50949"/>
    </source>
</evidence>
<dbReference type="SUPFAM" id="SSF46785">
    <property type="entry name" value="Winged helix' DNA-binding domain"/>
    <property type="match status" value="1"/>
</dbReference>
<keyword evidence="2" id="KW-0238">DNA-binding</keyword>
<dbReference type="GO" id="GO:0003700">
    <property type="term" value="F:DNA-binding transcription factor activity"/>
    <property type="evidence" value="ECO:0007669"/>
    <property type="project" value="InterPro"/>
</dbReference>
<dbReference type="PROSITE" id="PS50949">
    <property type="entry name" value="HTH_GNTR"/>
    <property type="match status" value="1"/>
</dbReference>
<evidence type="ECO:0000256" key="1">
    <source>
        <dbReference type="ARBA" id="ARBA00023015"/>
    </source>
</evidence>
<dbReference type="OrthoDB" id="4338617at2"/>
<dbReference type="GO" id="GO:0045892">
    <property type="term" value="P:negative regulation of DNA-templated transcription"/>
    <property type="evidence" value="ECO:0007669"/>
    <property type="project" value="TreeGrafter"/>
</dbReference>
<evidence type="ECO:0000256" key="2">
    <source>
        <dbReference type="ARBA" id="ARBA00023125"/>
    </source>
</evidence>
<dbReference type="SMART" id="SM00345">
    <property type="entry name" value="HTH_GNTR"/>
    <property type="match status" value="1"/>
</dbReference>
<dbReference type="EMBL" id="WBMR01000203">
    <property type="protein sequence ID" value="KAB2365750.1"/>
    <property type="molecule type" value="Genomic_DNA"/>
</dbReference>
<evidence type="ECO:0000256" key="3">
    <source>
        <dbReference type="ARBA" id="ARBA00023163"/>
    </source>
</evidence>
<dbReference type="InterPro" id="IPR036388">
    <property type="entry name" value="WH-like_DNA-bd_sf"/>
</dbReference>
<reference evidence="5 6" key="1">
    <citation type="submission" date="2019-09" db="EMBL/GenBank/DDBJ databases">
        <title>Actinomadura physcomitrii sp. nov., a novel actinomycete isolated from moss [Physcomitrium sphaericum (Ludw) Fuernr].</title>
        <authorList>
            <person name="Liu C."/>
            <person name="Zhuang X."/>
        </authorList>
    </citation>
    <scope>NUCLEOTIDE SEQUENCE [LARGE SCALE GENOMIC DNA]</scope>
    <source>
        <strain evidence="5 6">CYP1-1B</strain>
    </source>
</reference>
<dbReference type="InterPro" id="IPR000524">
    <property type="entry name" value="Tscrpt_reg_HTH_GntR"/>
</dbReference>